<protein>
    <submittedName>
        <fullName evidence="2">Xylose isomerase</fullName>
    </submittedName>
</protein>
<dbReference type="Pfam" id="PF01261">
    <property type="entry name" value="AP_endonuc_2"/>
    <property type="match status" value="1"/>
</dbReference>
<name>A0A2G0CIF7_9BACT</name>
<dbReference type="PANTHER" id="PTHR12110">
    <property type="entry name" value="HYDROXYPYRUVATE ISOMERASE"/>
    <property type="match status" value="1"/>
</dbReference>
<evidence type="ECO:0000259" key="1">
    <source>
        <dbReference type="Pfam" id="PF01261"/>
    </source>
</evidence>
<organism evidence="2 3">
    <name type="scientific">Neolewinella marina</name>
    <dbReference type="NCBI Taxonomy" id="438751"/>
    <lineage>
        <taxon>Bacteria</taxon>
        <taxon>Pseudomonadati</taxon>
        <taxon>Bacteroidota</taxon>
        <taxon>Saprospiria</taxon>
        <taxon>Saprospirales</taxon>
        <taxon>Lewinellaceae</taxon>
        <taxon>Neolewinella</taxon>
    </lineage>
</organism>
<keyword evidence="3" id="KW-1185">Reference proteome</keyword>
<dbReference type="Gene3D" id="3.20.20.150">
    <property type="entry name" value="Divalent-metal-dependent TIM barrel enzymes"/>
    <property type="match status" value="1"/>
</dbReference>
<comment type="caution">
    <text evidence="2">The sequence shown here is derived from an EMBL/GenBank/DDBJ whole genome shotgun (WGS) entry which is preliminary data.</text>
</comment>
<dbReference type="EMBL" id="PDLO01000001">
    <property type="protein sequence ID" value="PHK99761.1"/>
    <property type="molecule type" value="Genomic_DNA"/>
</dbReference>
<dbReference type="InterPro" id="IPR050312">
    <property type="entry name" value="IolE/XylAMocC-like"/>
</dbReference>
<dbReference type="AlphaFoldDB" id="A0A2G0CIF7"/>
<feature type="domain" description="Xylose isomerase-like TIM barrel" evidence="1">
    <location>
        <begin position="28"/>
        <end position="262"/>
    </location>
</feature>
<dbReference type="InterPro" id="IPR036237">
    <property type="entry name" value="Xyl_isomerase-like_sf"/>
</dbReference>
<keyword evidence="2" id="KW-0413">Isomerase</keyword>
<dbReference type="OrthoDB" id="9802318at2"/>
<evidence type="ECO:0000313" key="3">
    <source>
        <dbReference type="Proteomes" id="UP000226437"/>
    </source>
</evidence>
<sequence length="273" mass="30383">MPTDLSRLCIHSITTKPWPLDVAIDKFSAAGIGGISVWQDAAEAIGFQRARQLLEASPLEVVSYVRGGFFPHHSREARQRALDDNRRLLDEAASLGAPLLVLVCGAEPRQSLTESRHQIQAGIESLIDHAAGCGVKMAIEPLHPMYADTRSAINTLGQANRVAEAIGHEQVGIAVDVYHLWWDDQLEEEIRRCGANDNLYAFHICDWKVPTSDMLLDRGLMGEGCIDVPRIRGWVEDTGFTGLHEVEIFSNAYWASDQDEFLQRILAAYRQHS</sequence>
<gene>
    <name evidence="2" type="ORF">CGL56_01550</name>
</gene>
<dbReference type="PANTHER" id="PTHR12110:SF52">
    <property type="entry name" value="XYLOSE ISOMERASE"/>
    <property type="match status" value="1"/>
</dbReference>
<reference evidence="2 3" key="1">
    <citation type="submission" date="2017-10" db="EMBL/GenBank/DDBJ databases">
        <title>The draft genome sequence of Lewinella marina KCTC 32374.</title>
        <authorList>
            <person name="Wang K."/>
        </authorList>
    </citation>
    <scope>NUCLEOTIDE SEQUENCE [LARGE SCALE GENOMIC DNA]</scope>
    <source>
        <strain evidence="2 3">MKG-38</strain>
    </source>
</reference>
<dbReference type="InterPro" id="IPR013022">
    <property type="entry name" value="Xyl_isomerase-like_TIM-brl"/>
</dbReference>
<dbReference type="GO" id="GO:0016853">
    <property type="term" value="F:isomerase activity"/>
    <property type="evidence" value="ECO:0007669"/>
    <property type="project" value="UniProtKB-KW"/>
</dbReference>
<dbReference type="Proteomes" id="UP000226437">
    <property type="component" value="Unassembled WGS sequence"/>
</dbReference>
<dbReference type="SUPFAM" id="SSF51658">
    <property type="entry name" value="Xylose isomerase-like"/>
    <property type="match status" value="1"/>
</dbReference>
<proteinExistence type="predicted"/>
<evidence type="ECO:0000313" key="2">
    <source>
        <dbReference type="EMBL" id="PHK99761.1"/>
    </source>
</evidence>
<accession>A0A2G0CIF7</accession>
<dbReference type="RefSeq" id="WP_099104740.1">
    <property type="nucleotide sequence ID" value="NZ_JAATJF010000001.1"/>
</dbReference>